<protein>
    <submittedName>
        <fullName evidence="1">Uncharacterized protein</fullName>
    </submittedName>
</protein>
<proteinExistence type="predicted"/>
<organism evidence="1">
    <name type="scientific">Anguilla anguilla</name>
    <name type="common">European freshwater eel</name>
    <name type="synonym">Muraena anguilla</name>
    <dbReference type="NCBI Taxonomy" id="7936"/>
    <lineage>
        <taxon>Eukaryota</taxon>
        <taxon>Metazoa</taxon>
        <taxon>Chordata</taxon>
        <taxon>Craniata</taxon>
        <taxon>Vertebrata</taxon>
        <taxon>Euteleostomi</taxon>
        <taxon>Actinopterygii</taxon>
        <taxon>Neopterygii</taxon>
        <taxon>Teleostei</taxon>
        <taxon>Anguilliformes</taxon>
        <taxon>Anguillidae</taxon>
        <taxon>Anguilla</taxon>
    </lineage>
</organism>
<accession>A0A0E9Q5S5</accession>
<evidence type="ECO:0000313" key="1">
    <source>
        <dbReference type="EMBL" id="JAH12104.1"/>
    </source>
</evidence>
<reference evidence="1" key="1">
    <citation type="submission" date="2014-11" db="EMBL/GenBank/DDBJ databases">
        <authorList>
            <person name="Amaro Gonzalez C."/>
        </authorList>
    </citation>
    <scope>NUCLEOTIDE SEQUENCE</scope>
</reference>
<dbReference type="AlphaFoldDB" id="A0A0E9Q5S5"/>
<dbReference type="EMBL" id="GBXM01096473">
    <property type="protein sequence ID" value="JAH12104.1"/>
    <property type="molecule type" value="Transcribed_RNA"/>
</dbReference>
<sequence length="31" mass="3823">MFQHYSENDQDNRNREEMVVYFQCQIGLQLS</sequence>
<reference evidence="1" key="2">
    <citation type="journal article" date="2015" name="Fish Shellfish Immunol.">
        <title>Early steps in the European eel (Anguilla anguilla)-Vibrio vulnificus interaction in the gills: Role of the RtxA13 toxin.</title>
        <authorList>
            <person name="Callol A."/>
            <person name="Pajuelo D."/>
            <person name="Ebbesson L."/>
            <person name="Teles M."/>
            <person name="MacKenzie S."/>
            <person name="Amaro C."/>
        </authorList>
    </citation>
    <scope>NUCLEOTIDE SEQUENCE</scope>
</reference>
<name>A0A0E9Q5S5_ANGAN</name>